<protein>
    <submittedName>
        <fullName evidence="2">MFS transporter</fullName>
    </submittedName>
</protein>
<comment type="caution">
    <text evidence="2">The sequence shown here is derived from an EMBL/GenBank/DDBJ whole genome shotgun (WGS) entry which is preliminary data.</text>
</comment>
<organism evidence="2 3">
    <name type="scientific">Streptomyces olivochromogenes</name>
    <dbReference type="NCBI Taxonomy" id="1963"/>
    <lineage>
        <taxon>Bacteria</taxon>
        <taxon>Bacillati</taxon>
        <taxon>Actinomycetota</taxon>
        <taxon>Actinomycetes</taxon>
        <taxon>Kitasatosporales</taxon>
        <taxon>Streptomycetaceae</taxon>
        <taxon>Streptomyces</taxon>
    </lineage>
</organism>
<name>A0A250VBX8_STROL</name>
<gene>
    <name evidence="2" type="ORF">SO3561_03182</name>
</gene>
<sequence length="92" mass="9960">MAEWFDWFVYAAGATYLTEASALERRGFVSSFQYVSMAAGQILGLGPQIILQRTLSDAAPHSWGRRASPSSWARSRDASPTASAAGPSPPRR</sequence>
<dbReference type="AlphaFoldDB" id="A0A250VBX8"/>
<dbReference type="EMBL" id="BDQI01000005">
    <property type="protein sequence ID" value="GAX51675.1"/>
    <property type="molecule type" value="Genomic_DNA"/>
</dbReference>
<keyword evidence="3" id="KW-1185">Reference proteome</keyword>
<evidence type="ECO:0000313" key="2">
    <source>
        <dbReference type="EMBL" id="GAX51675.1"/>
    </source>
</evidence>
<dbReference type="STRING" id="1963.AQJ27_20840"/>
<proteinExistence type="predicted"/>
<accession>A0A250VBX8</accession>
<evidence type="ECO:0000256" key="1">
    <source>
        <dbReference type="SAM" id="MobiDB-lite"/>
    </source>
</evidence>
<evidence type="ECO:0000313" key="3">
    <source>
        <dbReference type="Proteomes" id="UP000217446"/>
    </source>
</evidence>
<feature type="region of interest" description="Disordered" evidence="1">
    <location>
        <begin position="58"/>
        <end position="92"/>
    </location>
</feature>
<dbReference type="Proteomes" id="UP000217446">
    <property type="component" value="Unassembled WGS sequence"/>
</dbReference>
<reference evidence="3" key="1">
    <citation type="submission" date="2017-05" db="EMBL/GenBank/DDBJ databases">
        <title>Streptomyces olivochromogenes NBRC 3561 whole genome shotgun sequence.</title>
        <authorList>
            <person name="Dohra H."/>
            <person name="Kodani S."/>
        </authorList>
    </citation>
    <scope>NUCLEOTIDE SEQUENCE [LARGE SCALE GENOMIC DNA]</scope>
    <source>
        <strain evidence="3">NBRC 3561</strain>
    </source>
</reference>
<feature type="compositionally biased region" description="Low complexity" evidence="1">
    <location>
        <begin position="65"/>
        <end position="86"/>
    </location>
</feature>